<dbReference type="EMBL" id="CP012174">
    <property type="protein sequence ID" value="AKV79325.1"/>
    <property type="molecule type" value="Genomic_DNA"/>
</dbReference>
<dbReference type="EMBL" id="CP008822">
    <property type="protein sequence ID" value="AIM28005.1"/>
    <property type="molecule type" value="Genomic_DNA"/>
</dbReference>
<dbReference type="Proteomes" id="UP000029084">
    <property type="component" value="Chromosome"/>
</dbReference>
<feature type="transmembrane region" description="Helical" evidence="6">
    <location>
        <begin position="37"/>
        <end position="55"/>
    </location>
</feature>
<dbReference type="GO" id="GO:0005886">
    <property type="term" value="C:plasma membrane"/>
    <property type="evidence" value="ECO:0007669"/>
    <property type="project" value="UniProtKB-SubCell"/>
</dbReference>
<evidence type="ECO:0000256" key="6">
    <source>
        <dbReference type="SAM" id="Phobius"/>
    </source>
</evidence>
<evidence type="ECO:0000313" key="12">
    <source>
        <dbReference type="EMBL" id="AKV83803.1"/>
    </source>
</evidence>
<feature type="transmembrane region" description="Helical" evidence="6">
    <location>
        <begin position="201"/>
        <end position="223"/>
    </location>
</feature>
<evidence type="ECO:0000313" key="14">
    <source>
        <dbReference type="Proteomes" id="UP000056255"/>
    </source>
</evidence>
<dbReference type="InterPro" id="IPR022791">
    <property type="entry name" value="L-PG_synthase/AglD"/>
</dbReference>
<evidence type="ECO:0000313" key="10">
    <source>
        <dbReference type="EMBL" id="AKV79325.1"/>
    </source>
</evidence>
<dbReference type="RefSeq" id="WP_012021808.1">
    <property type="nucleotide sequence ID" value="NZ_CP008822.1"/>
</dbReference>
<proteinExistence type="predicted"/>
<dbReference type="Proteomes" id="UP000061362">
    <property type="component" value="Chromosome"/>
</dbReference>
<dbReference type="Proteomes" id="UP000068832">
    <property type="component" value="Chromosome"/>
</dbReference>
<keyword evidence="3 6" id="KW-0812">Transmembrane</keyword>
<reference evidence="15 16" key="2">
    <citation type="journal article" date="2015" name="Genome Announc.">
        <title>Complete Genome Sequences of Evolved Arsenate-Resistant Metallosphaera sedula Strains.</title>
        <authorList>
            <person name="Ai C."/>
            <person name="McCarthy S."/>
            <person name="Schackwitz W."/>
            <person name="Martin J."/>
            <person name="Lipzen A."/>
            <person name="Blum P."/>
        </authorList>
    </citation>
    <scope>NUCLEOTIDE SEQUENCE [LARGE SCALE GENOMIC DNA]</scope>
    <source>
        <strain evidence="10 16">ARS120-1</strain>
        <strain evidence="11 15">ARS120-2</strain>
        <strain evidence="8 18">ARS50-1</strain>
        <strain evidence="9 17">ARS50-2</strain>
    </source>
</reference>
<dbReference type="Proteomes" id="UP000056255">
    <property type="component" value="Chromosome"/>
</dbReference>
<dbReference type="Pfam" id="PF03706">
    <property type="entry name" value="LPG_synthase_TM"/>
    <property type="match status" value="1"/>
</dbReference>
<keyword evidence="5 6" id="KW-0472">Membrane</keyword>
<keyword evidence="2" id="KW-1003">Cell membrane</keyword>
<evidence type="ECO:0000313" key="18">
    <source>
        <dbReference type="Proteomes" id="UP000068832"/>
    </source>
</evidence>
<comment type="subcellular location">
    <subcellularLocation>
        <location evidence="1">Cell membrane</location>
        <topology evidence="1">Multi-pass membrane protein</topology>
    </subcellularLocation>
</comment>
<evidence type="ECO:0000313" key="13">
    <source>
        <dbReference type="Proteomes" id="UP000029084"/>
    </source>
</evidence>
<evidence type="ECO:0000313" key="15">
    <source>
        <dbReference type="Proteomes" id="UP000061362"/>
    </source>
</evidence>
<accession>A0A088E9K6</accession>
<feature type="transmembrane region" description="Helical" evidence="6">
    <location>
        <begin position="5"/>
        <end position="25"/>
    </location>
</feature>
<evidence type="ECO:0000256" key="4">
    <source>
        <dbReference type="ARBA" id="ARBA00022989"/>
    </source>
</evidence>
<dbReference type="Proteomes" id="UP000062398">
    <property type="component" value="Chromosome"/>
</dbReference>
<evidence type="ECO:0000313" key="16">
    <source>
        <dbReference type="Proteomes" id="UP000062398"/>
    </source>
</evidence>
<dbReference type="OMA" id="WESIFIN"/>
<evidence type="ECO:0000313" key="9">
    <source>
        <dbReference type="EMBL" id="AKV77073.1"/>
    </source>
</evidence>
<evidence type="ECO:0000256" key="2">
    <source>
        <dbReference type="ARBA" id="ARBA00022475"/>
    </source>
</evidence>
<reference evidence="7 13" key="1">
    <citation type="journal article" date="2014" name="J. Bacteriol.">
        <title>Role of an Archaeal PitA Transporter in the Copper and Arsenic Resistance of Metallosphaera sedula, an Extreme Thermoacidophile.</title>
        <authorList>
            <person name="McCarthy S."/>
            <person name="Ai C."/>
            <person name="Wheaton G."/>
            <person name="Tevatia R."/>
            <person name="Eckrich V."/>
            <person name="Kelly R."/>
            <person name="Blum P."/>
        </authorList>
    </citation>
    <scope>NUCLEOTIDE SEQUENCE [LARGE SCALE GENOMIC DNA]</scope>
    <source>
        <strain evidence="7 13">CuR1</strain>
    </source>
</reference>
<sequence length="309" mass="34562">MEKKLLIAVLIPPAVIIAYSLYFHIDFVNVLKTMDPVLLALFVATYLVQLLILAIRDSRITKVPYFTAFKARLLGNAVGLVIPGWAGQDLARASVYSRYNQDLVKSFALSLSEAFYDVVIGSLMFLVLVEIRASPVDFIYILATLGNVVGWVAGTGYVIFTSKKVVKAEERLIKLMRLENYYSLLQKGKDMVKEATTKEALIVNSLLTLLGYLVQSVAFYYIVPSFPLDVLVNMTYFAASLIPVPASSGFAELGLSIYFIPRVVVALRILELIDYSLGFLLIREISLKDLKRQFDEIRSYGKLSERPSS</sequence>
<dbReference type="EMBL" id="CP012173">
    <property type="protein sequence ID" value="AKV77073.1"/>
    <property type="molecule type" value="Genomic_DNA"/>
</dbReference>
<evidence type="ECO:0000313" key="17">
    <source>
        <dbReference type="Proteomes" id="UP000062475"/>
    </source>
</evidence>
<feature type="transmembrane region" description="Helical" evidence="6">
    <location>
        <begin position="106"/>
        <end position="129"/>
    </location>
</feature>
<organism evidence="7 13">
    <name type="scientific">Metallosphaera sedula</name>
    <dbReference type="NCBI Taxonomy" id="43687"/>
    <lineage>
        <taxon>Archaea</taxon>
        <taxon>Thermoproteota</taxon>
        <taxon>Thermoprotei</taxon>
        <taxon>Sulfolobales</taxon>
        <taxon>Sulfolobaceae</taxon>
        <taxon>Metallosphaera</taxon>
    </lineage>
</organism>
<dbReference type="GeneID" id="97613018"/>
<dbReference type="EMBL" id="CP012175">
    <property type="protein sequence ID" value="AKV81570.1"/>
    <property type="molecule type" value="Genomic_DNA"/>
</dbReference>
<dbReference type="OrthoDB" id="42823at2157"/>
<evidence type="ECO:0000313" key="11">
    <source>
        <dbReference type="EMBL" id="AKV81570.1"/>
    </source>
</evidence>
<evidence type="ECO:0000256" key="3">
    <source>
        <dbReference type="ARBA" id="ARBA00022692"/>
    </source>
</evidence>
<gene>
    <name evidence="7" type="ORF">HA72_1881</name>
    <name evidence="8" type="ORF">MsedA_1925</name>
    <name evidence="9" type="ORF">MsedB_1927</name>
    <name evidence="10" type="ORF">MsedC_1925</name>
    <name evidence="11" type="ORF">MsedD_1926</name>
    <name evidence="12" type="ORF">MsedE_1927</name>
</gene>
<evidence type="ECO:0000313" key="7">
    <source>
        <dbReference type="EMBL" id="AIM28005.1"/>
    </source>
</evidence>
<evidence type="ECO:0008006" key="19">
    <source>
        <dbReference type="Google" id="ProtNLM"/>
    </source>
</evidence>
<dbReference type="EMBL" id="CP012172">
    <property type="protein sequence ID" value="AKV74837.1"/>
    <property type="molecule type" value="Genomic_DNA"/>
</dbReference>
<dbReference type="EMBL" id="CP012176">
    <property type="protein sequence ID" value="AKV83803.1"/>
    <property type="molecule type" value="Genomic_DNA"/>
</dbReference>
<keyword evidence="4 6" id="KW-1133">Transmembrane helix</keyword>
<dbReference type="AlphaFoldDB" id="A0A088E9K6"/>
<evidence type="ECO:0000256" key="5">
    <source>
        <dbReference type="ARBA" id="ARBA00023136"/>
    </source>
</evidence>
<protein>
    <recommendedName>
        <fullName evidence="19">Flippase-like domain-containing protein</fullName>
    </recommendedName>
</protein>
<feature type="transmembrane region" description="Helical" evidence="6">
    <location>
        <begin position="230"/>
        <end position="251"/>
    </location>
</feature>
<dbReference type="PATRIC" id="fig|43687.5.peg.2036"/>
<dbReference type="Proteomes" id="UP000062475">
    <property type="component" value="Chromosome"/>
</dbReference>
<reference evidence="12 14" key="3">
    <citation type="submission" date="2015-07" db="EMBL/GenBank/DDBJ databases">
        <title>Physiological, transcriptional responses and genome re-sequencing of acid resistant extremely thermoacidophilic Metallosphaera sedula SARC-M1.</title>
        <authorList>
            <person name="Ai C."/>
            <person name="McCarthy S."/>
            <person name="Eckrich V."/>
            <person name="Rudrappa D."/>
            <person name="Qiu G."/>
            <person name="Blum P."/>
        </authorList>
    </citation>
    <scope>NUCLEOTIDE SEQUENCE [LARGE SCALE GENOMIC DNA]</scope>
    <source>
        <strain evidence="12 14">SARC-M1</strain>
    </source>
</reference>
<name>A0A088E9K6_9CREN</name>
<evidence type="ECO:0000256" key="1">
    <source>
        <dbReference type="ARBA" id="ARBA00004651"/>
    </source>
</evidence>
<feature type="transmembrane region" description="Helical" evidence="6">
    <location>
        <begin position="138"/>
        <end position="160"/>
    </location>
</feature>
<evidence type="ECO:0000313" key="8">
    <source>
        <dbReference type="EMBL" id="AKV74837.1"/>
    </source>
</evidence>